<dbReference type="InterPro" id="IPR002150">
    <property type="entry name" value="Ribosomal_bL31"/>
</dbReference>
<keyword evidence="7" id="KW-0862">Zinc</keyword>
<keyword evidence="5 7" id="KW-0687">Ribonucleoprotein</keyword>
<organism evidence="9 10">
    <name type="scientific">Candidatus Woykebacteria bacterium RBG_13_40_7b</name>
    <dbReference type="NCBI Taxonomy" id="1802594"/>
    <lineage>
        <taxon>Bacteria</taxon>
        <taxon>Candidatus Woykeibacteriota</taxon>
    </lineage>
</organism>
<dbReference type="NCBIfam" id="TIGR00105">
    <property type="entry name" value="L31"/>
    <property type="match status" value="1"/>
</dbReference>
<feature type="binding site" evidence="7">
    <location>
        <position position="19"/>
    </location>
    <ligand>
        <name>Zn(2+)</name>
        <dbReference type="ChEBI" id="CHEBI:29105"/>
    </ligand>
</feature>
<dbReference type="PANTHER" id="PTHR33280:SF1">
    <property type="entry name" value="LARGE RIBOSOMAL SUBUNIT PROTEIN BL31C"/>
    <property type="match status" value="1"/>
</dbReference>
<dbReference type="Pfam" id="PF01197">
    <property type="entry name" value="Ribosomal_L31"/>
    <property type="match status" value="1"/>
</dbReference>
<dbReference type="GO" id="GO:0003735">
    <property type="term" value="F:structural constituent of ribosome"/>
    <property type="evidence" value="ECO:0007669"/>
    <property type="project" value="InterPro"/>
</dbReference>
<dbReference type="Proteomes" id="UP000177103">
    <property type="component" value="Unassembled WGS sequence"/>
</dbReference>
<comment type="subunit">
    <text evidence="7">Part of the 50S ribosomal subunit.</text>
</comment>
<keyword evidence="3 7" id="KW-0694">RNA-binding</keyword>
<protein>
    <recommendedName>
        <fullName evidence="6 7">Large ribosomal subunit protein bL31</fullName>
    </recommendedName>
</protein>
<dbReference type="GO" id="GO:0019843">
    <property type="term" value="F:rRNA binding"/>
    <property type="evidence" value="ECO:0007669"/>
    <property type="project" value="UniProtKB-KW"/>
</dbReference>
<evidence type="ECO:0000313" key="10">
    <source>
        <dbReference type="Proteomes" id="UP000177103"/>
    </source>
</evidence>
<accession>A0A1G1W8I2</accession>
<evidence type="ECO:0000256" key="8">
    <source>
        <dbReference type="SAM" id="MobiDB-lite"/>
    </source>
</evidence>
<evidence type="ECO:0000256" key="6">
    <source>
        <dbReference type="ARBA" id="ARBA00035687"/>
    </source>
</evidence>
<dbReference type="InterPro" id="IPR027491">
    <property type="entry name" value="Ribosomal_bL31_A"/>
</dbReference>
<gene>
    <name evidence="7" type="primary">rpmE</name>
    <name evidence="9" type="ORF">A2Y57_04295</name>
</gene>
<dbReference type="NCBIfam" id="NF000612">
    <property type="entry name" value="PRK00019.1"/>
    <property type="match status" value="1"/>
</dbReference>
<evidence type="ECO:0000313" key="9">
    <source>
        <dbReference type="EMBL" id="OGY23924.1"/>
    </source>
</evidence>
<dbReference type="NCBIfam" id="NF001809">
    <property type="entry name" value="PRK00528.1"/>
    <property type="match status" value="1"/>
</dbReference>
<feature type="binding site" evidence="7">
    <location>
        <position position="17"/>
    </location>
    <ligand>
        <name>Zn(2+)</name>
        <dbReference type="ChEBI" id="CHEBI:29105"/>
    </ligand>
</feature>
<dbReference type="InterPro" id="IPR042105">
    <property type="entry name" value="Ribosomal_bL31_sf"/>
</dbReference>
<keyword evidence="4 7" id="KW-0689">Ribosomal protein</keyword>
<evidence type="ECO:0000256" key="2">
    <source>
        <dbReference type="ARBA" id="ARBA00022730"/>
    </source>
</evidence>
<dbReference type="AlphaFoldDB" id="A0A1G1W8I2"/>
<feature type="compositionally biased region" description="Basic and acidic residues" evidence="8">
    <location>
        <begin position="66"/>
        <end position="87"/>
    </location>
</feature>
<feature type="binding site" evidence="7">
    <location>
        <position position="40"/>
    </location>
    <ligand>
        <name>Zn(2+)</name>
        <dbReference type="ChEBI" id="CHEBI:29105"/>
    </ligand>
</feature>
<dbReference type="PROSITE" id="PS01143">
    <property type="entry name" value="RIBOSOMAL_L31"/>
    <property type="match status" value="1"/>
</dbReference>
<feature type="binding site" evidence="7">
    <location>
        <position position="37"/>
    </location>
    <ligand>
        <name>Zn(2+)</name>
        <dbReference type="ChEBI" id="CHEBI:29105"/>
    </ligand>
</feature>
<dbReference type="PANTHER" id="PTHR33280">
    <property type="entry name" value="50S RIBOSOMAL PROTEIN L31, CHLOROPLASTIC"/>
    <property type="match status" value="1"/>
</dbReference>
<comment type="similarity">
    <text evidence="1 7">Belongs to the bacterial ribosomal protein bL31 family. Type A subfamily.</text>
</comment>
<comment type="cofactor">
    <cofactor evidence="7">
        <name>Zn(2+)</name>
        <dbReference type="ChEBI" id="CHEBI:29105"/>
    </cofactor>
    <text evidence="7">Binds 1 zinc ion per subunit.</text>
</comment>
<dbReference type="SUPFAM" id="SSF143800">
    <property type="entry name" value="L28p-like"/>
    <property type="match status" value="1"/>
</dbReference>
<dbReference type="Gene3D" id="4.10.830.30">
    <property type="entry name" value="Ribosomal protein L31"/>
    <property type="match status" value="1"/>
</dbReference>
<proteinExistence type="inferred from homology"/>
<keyword evidence="2 7" id="KW-0699">rRNA-binding</keyword>
<name>A0A1G1W8I2_9BACT</name>
<dbReference type="GO" id="GO:0006412">
    <property type="term" value="P:translation"/>
    <property type="evidence" value="ECO:0007669"/>
    <property type="project" value="UniProtKB-UniRule"/>
</dbReference>
<dbReference type="GO" id="GO:0005840">
    <property type="term" value="C:ribosome"/>
    <property type="evidence" value="ECO:0007669"/>
    <property type="project" value="UniProtKB-KW"/>
</dbReference>
<dbReference type="GO" id="GO:0046872">
    <property type="term" value="F:metal ion binding"/>
    <property type="evidence" value="ECO:0007669"/>
    <property type="project" value="UniProtKB-KW"/>
</dbReference>
<dbReference type="GO" id="GO:1990904">
    <property type="term" value="C:ribonucleoprotein complex"/>
    <property type="evidence" value="ECO:0007669"/>
    <property type="project" value="UniProtKB-KW"/>
</dbReference>
<evidence type="ECO:0000256" key="7">
    <source>
        <dbReference type="HAMAP-Rule" id="MF_00501"/>
    </source>
</evidence>
<feature type="region of interest" description="Disordered" evidence="8">
    <location>
        <begin position="63"/>
        <end position="87"/>
    </location>
</feature>
<evidence type="ECO:0000256" key="3">
    <source>
        <dbReference type="ARBA" id="ARBA00022884"/>
    </source>
</evidence>
<dbReference type="HAMAP" id="MF_00501">
    <property type="entry name" value="Ribosomal_bL31_1"/>
    <property type="match status" value="1"/>
</dbReference>
<reference evidence="9 10" key="1">
    <citation type="journal article" date="2016" name="Nat. Commun.">
        <title>Thousands of microbial genomes shed light on interconnected biogeochemical processes in an aquifer system.</title>
        <authorList>
            <person name="Anantharaman K."/>
            <person name="Brown C.T."/>
            <person name="Hug L.A."/>
            <person name="Sharon I."/>
            <person name="Castelle C.J."/>
            <person name="Probst A.J."/>
            <person name="Thomas B.C."/>
            <person name="Singh A."/>
            <person name="Wilkins M.J."/>
            <person name="Karaoz U."/>
            <person name="Brodie E.L."/>
            <person name="Williams K.H."/>
            <person name="Hubbard S.S."/>
            <person name="Banfield J.F."/>
        </authorList>
    </citation>
    <scope>NUCLEOTIDE SEQUENCE [LARGE SCALE GENOMIC DNA]</scope>
</reference>
<dbReference type="InterPro" id="IPR034704">
    <property type="entry name" value="Ribosomal_bL28/bL31-like_sf"/>
</dbReference>
<dbReference type="EMBL" id="MHCQ01000035">
    <property type="protein sequence ID" value="OGY23924.1"/>
    <property type="molecule type" value="Genomic_DNA"/>
</dbReference>
<sequence length="97" mass="11257">MKPEIHPTYFPSAKITCACGNTVTVGSTKNDIHVEICNRCHPFFTGEEKYIDTEGRVERFKRRASLKSEKKLHEEKPQEAKQERPRTLKEILQALEK</sequence>
<evidence type="ECO:0000256" key="5">
    <source>
        <dbReference type="ARBA" id="ARBA00023274"/>
    </source>
</evidence>
<evidence type="ECO:0000256" key="1">
    <source>
        <dbReference type="ARBA" id="ARBA00009296"/>
    </source>
</evidence>
<comment type="caution">
    <text evidence="9">The sequence shown here is derived from an EMBL/GenBank/DDBJ whole genome shotgun (WGS) entry which is preliminary data.</text>
</comment>
<keyword evidence="7" id="KW-0479">Metal-binding</keyword>
<comment type="function">
    <text evidence="7">Binds the 23S rRNA.</text>
</comment>
<evidence type="ECO:0000256" key="4">
    <source>
        <dbReference type="ARBA" id="ARBA00022980"/>
    </source>
</evidence>
<dbReference type="PRINTS" id="PR01249">
    <property type="entry name" value="RIBOSOMALL31"/>
</dbReference>